<dbReference type="AlphaFoldDB" id="A0A7I8VWC9"/>
<dbReference type="PANTHER" id="PTHR13667">
    <property type="entry name" value="HOMOLOC-13"/>
    <property type="match status" value="1"/>
</dbReference>
<evidence type="ECO:0000256" key="3">
    <source>
        <dbReference type="ARBA" id="ARBA00006059"/>
    </source>
</evidence>
<keyword evidence="14" id="KW-1185">Reference proteome</keyword>
<keyword evidence="9" id="KW-0969">Cilium</keyword>
<dbReference type="Proteomes" id="UP000549394">
    <property type="component" value="Unassembled WGS sequence"/>
</dbReference>
<evidence type="ECO:0000256" key="4">
    <source>
        <dbReference type="ARBA" id="ARBA00022475"/>
    </source>
</evidence>
<dbReference type="OrthoDB" id="10013020at2759"/>
<keyword evidence="8" id="KW-0970">Cilium biogenesis/degradation</keyword>
<dbReference type="SUPFAM" id="SSF50978">
    <property type="entry name" value="WD40 repeat-like"/>
    <property type="match status" value="1"/>
</dbReference>
<dbReference type="PANTHER" id="PTHR13667:SF5">
    <property type="entry name" value="WD REPEAT-CONTAINING AND PLANAR CELL POLARITY EFFECTOR PROTEIN FRITZ HOMOLOG"/>
    <property type="match status" value="1"/>
</dbReference>
<comment type="caution">
    <text evidence="13">The sequence shown here is derived from an EMBL/GenBank/DDBJ whole genome shotgun (WGS) entry which is preliminary data.</text>
</comment>
<keyword evidence="10" id="KW-0472">Membrane</keyword>
<evidence type="ECO:0000256" key="8">
    <source>
        <dbReference type="ARBA" id="ARBA00022794"/>
    </source>
</evidence>
<accession>A0A7I8VWC9</accession>
<dbReference type="Gene3D" id="2.130.10.10">
    <property type="entry name" value="YVTN repeat-like/Quinoprotein amine dehydrogenase"/>
    <property type="match status" value="1"/>
</dbReference>
<keyword evidence="6" id="KW-0853">WD repeat</keyword>
<dbReference type="GO" id="GO:0045184">
    <property type="term" value="P:establishment of protein localization"/>
    <property type="evidence" value="ECO:0007669"/>
    <property type="project" value="TreeGrafter"/>
</dbReference>
<dbReference type="Pfam" id="PF11768">
    <property type="entry name" value="Frtz"/>
    <property type="match status" value="1"/>
</dbReference>
<keyword evidence="12" id="KW-0966">Cell projection</keyword>
<evidence type="ECO:0000256" key="2">
    <source>
        <dbReference type="ARBA" id="ARBA00004430"/>
    </source>
</evidence>
<name>A0A7I8VWC9_9ANNE</name>
<keyword evidence="7" id="KW-0677">Repeat</keyword>
<keyword evidence="11" id="KW-0206">Cytoskeleton</keyword>
<dbReference type="GO" id="GO:0097541">
    <property type="term" value="C:axonemal basal plate"/>
    <property type="evidence" value="ECO:0007669"/>
    <property type="project" value="TreeGrafter"/>
</dbReference>
<evidence type="ECO:0000256" key="5">
    <source>
        <dbReference type="ARBA" id="ARBA00022490"/>
    </source>
</evidence>
<comment type="subcellular location">
    <subcellularLocation>
        <location evidence="1">Cell membrane</location>
    </subcellularLocation>
    <subcellularLocation>
        <location evidence="2">Cytoplasm</location>
        <location evidence="2">Cytoskeleton</location>
        <location evidence="2">Cilium axoneme</location>
    </subcellularLocation>
</comment>
<dbReference type="InterPro" id="IPR024511">
    <property type="entry name" value="Frtz"/>
</dbReference>
<evidence type="ECO:0000256" key="6">
    <source>
        <dbReference type="ARBA" id="ARBA00022574"/>
    </source>
</evidence>
<keyword evidence="4" id="KW-1003">Cell membrane</keyword>
<evidence type="ECO:0000313" key="14">
    <source>
        <dbReference type="Proteomes" id="UP000549394"/>
    </source>
</evidence>
<evidence type="ECO:0000256" key="12">
    <source>
        <dbReference type="ARBA" id="ARBA00023273"/>
    </source>
</evidence>
<dbReference type="InterPro" id="IPR036322">
    <property type="entry name" value="WD40_repeat_dom_sf"/>
</dbReference>
<dbReference type="EMBL" id="CAJFCJ010000012">
    <property type="protein sequence ID" value="CAD5120513.1"/>
    <property type="molecule type" value="Genomic_DNA"/>
</dbReference>
<protein>
    <submittedName>
        <fullName evidence="13">DgyrCDS9079</fullName>
    </submittedName>
</protein>
<evidence type="ECO:0000256" key="10">
    <source>
        <dbReference type="ARBA" id="ARBA00023136"/>
    </source>
</evidence>
<dbReference type="GO" id="GO:0044782">
    <property type="term" value="P:cilium organization"/>
    <property type="evidence" value="ECO:0007669"/>
    <property type="project" value="TreeGrafter"/>
</dbReference>
<dbReference type="InterPro" id="IPR015943">
    <property type="entry name" value="WD40/YVTN_repeat-like_dom_sf"/>
</dbReference>
<proteinExistence type="inferred from homology"/>
<evidence type="ECO:0000256" key="1">
    <source>
        <dbReference type="ARBA" id="ARBA00004236"/>
    </source>
</evidence>
<dbReference type="GO" id="GO:0005886">
    <property type="term" value="C:plasma membrane"/>
    <property type="evidence" value="ECO:0007669"/>
    <property type="project" value="UniProtKB-SubCell"/>
</dbReference>
<evidence type="ECO:0000256" key="9">
    <source>
        <dbReference type="ARBA" id="ARBA00023069"/>
    </source>
</evidence>
<organism evidence="13 14">
    <name type="scientific">Dimorphilus gyrociliatus</name>
    <dbReference type="NCBI Taxonomy" id="2664684"/>
    <lineage>
        <taxon>Eukaryota</taxon>
        <taxon>Metazoa</taxon>
        <taxon>Spiralia</taxon>
        <taxon>Lophotrochozoa</taxon>
        <taxon>Annelida</taxon>
        <taxon>Polychaeta</taxon>
        <taxon>Polychaeta incertae sedis</taxon>
        <taxon>Dinophilidae</taxon>
        <taxon>Dimorphilus</taxon>
    </lineage>
</organism>
<reference evidence="13 14" key="1">
    <citation type="submission" date="2020-08" db="EMBL/GenBank/DDBJ databases">
        <authorList>
            <person name="Hejnol A."/>
        </authorList>
    </citation>
    <scope>NUCLEOTIDE SEQUENCE [LARGE SCALE GENOMIC DNA]</scope>
</reference>
<gene>
    <name evidence="13" type="ORF">DGYR_LOCUS8603</name>
</gene>
<comment type="similarity">
    <text evidence="3">Belongs to the WD repeat fritz family.</text>
</comment>
<keyword evidence="5" id="KW-0963">Cytoplasm</keyword>
<evidence type="ECO:0000256" key="7">
    <source>
        <dbReference type="ARBA" id="ARBA00022737"/>
    </source>
</evidence>
<evidence type="ECO:0000313" key="13">
    <source>
        <dbReference type="EMBL" id="CAD5120513.1"/>
    </source>
</evidence>
<dbReference type="GO" id="GO:0007399">
    <property type="term" value="P:nervous system development"/>
    <property type="evidence" value="ECO:0007669"/>
    <property type="project" value="TreeGrafter"/>
</dbReference>
<sequence length="675" mass="77846">MNALFEVKFWTFKHDLIGDDYDVGFSRYHDKTEKLKATSEIQKMHYIESRDSTYILKNRKLKEAIIELTDSLKLNTCVKCKWNTPYDLQLVLSNGLLANISVSLHTGDIDSLTLDKSLIAKVGNNIISDAILESNFAAVTYSNIPTFHYFFSIITDKFIGLIQTQELNVTQLPLPGPIGRKLQRNIIYSNFNNLACIWWTNSTDEARPWTADDERSNLVLISLEGFVEEKSNIVCHRNSESDPLSVVFSINDNNKLLSVEQAPAENGCTQINLVCYDAKQTSKHSLPRDNSRKIFKLSSSVLVCSWSNDQQRLVLYCLDGTMCIVHLEKCIIVKGHTKLNVNSIIWHPSDLFYVVFSDCSEMQIHDISLNVWKTSILSDQFKNGKETFEFSSILRSAPIFQLAAWNKLNLDQGVVVDCCDHLLINFEGFSFGLLRIFYPAETQAYWSPLYLVQFYLRNGQIDYAIKFTSSLNWDRERDGTFASLACIINYLLRQPLTAESENQFECALAIFYSPVSNWDKDIQFTYKKNVDNLARRYFKHLIRYSAFEKAFLMAVDLNEEDLFMKLHLVAKKSGEDILAKASLKKAKIIKQKIETNEEEDLEDNYEYTAYDTDLSKEDISITEKISKAKSQDEPFERFKCKDVRTIYDHEREINEIQAELTSNMINEFTEILFND</sequence>
<evidence type="ECO:0000256" key="11">
    <source>
        <dbReference type="ARBA" id="ARBA00023212"/>
    </source>
</evidence>